<protein>
    <submittedName>
        <fullName evidence="1">Uncharacterized protein</fullName>
    </submittedName>
</protein>
<name>A0AAX2DHA1_9PSED</name>
<dbReference type="EMBL" id="LT629790">
    <property type="protein sequence ID" value="SDU65315.1"/>
    <property type="molecule type" value="Genomic_DNA"/>
</dbReference>
<accession>A0AAX2DHA1</accession>
<evidence type="ECO:0000313" key="1">
    <source>
        <dbReference type="EMBL" id="SDU65315.1"/>
    </source>
</evidence>
<organism evidence="1 2">
    <name type="scientific">Pseudomonas mediterranea</name>
    <dbReference type="NCBI Taxonomy" id="183795"/>
    <lineage>
        <taxon>Bacteria</taxon>
        <taxon>Pseudomonadati</taxon>
        <taxon>Pseudomonadota</taxon>
        <taxon>Gammaproteobacteria</taxon>
        <taxon>Pseudomonadales</taxon>
        <taxon>Pseudomonadaceae</taxon>
        <taxon>Pseudomonas</taxon>
    </lineage>
</organism>
<dbReference type="AlphaFoldDB" id="A0AAX2DHA1"/>
<sequence>MLVECQRCDQGYIRAMRVRSTKISLWVCEECEATWKSPAEVNVTEFEDYGTLMVGIGRKPLWSELEPQ</sequence>
<proteinExistence type="predicted"/>
<reference evidence="1 2" key="1">
    <citation type="submission" date="2016-10" db="EMBL/GenBank/DDBJ databases">
        <authorList>
            <person name="Varghese N."/>
            <person name="Submissions S."/>
        </authorList>
    </citation>
    <scope>NUCLEOTIDE SEQUENCE [LARGE SCALE GENOMIC DNA]</scope>
    <source>
        <strain evidence="1 2">DSM 16733</strain>
    </source>
</reference>
<keyword evidence="2" id="KW-1185">Reference proteome</keyword>
<gene>
    <name evidence="1" type="ORF">SAMN05216476_4007</name>
</gene>
<dbReference type="Proteomes" id="UP000183772">
    <property type="component" value="Chromosome I"/>
</dbReference>
<evidence type="ECO:0000313" key="2">
    <source>
        <dbReference type="Proteomes" id="UP000183772"/>
    </source>
</evidence>